<sequence>MSKSHQSLLTTQVSNLLDRMFKASPIKDALIDGAAEFFANQPLVNKINEELDEKNKHSSGEQKQAAIETDRTNFQQQLRSERVERNERLTNICYEILELSEGENFEETNRKSAQLLGTIQLLSHTEGNPLQIAKINEQHKPLYKAVLSLRLLDQLILDGAIKDSYIQHFIGDITPEQYKEYKELNEVGYEVFVSEVKIAIIKAALIQDIGNYHPDAQLILVGANEDKDPFRTLEVDERKELLQINYRETLKYLVEGIGVGDYMGNSKKDRDLFQKQETRKLKFIKELLKGAINPKQGLANVLKVPQIYCSIVLSIKPSYKYKLIPKVYQALYQNAERGACSEKVVDCLYKITGMFPQGFGVTYLALDAAGNSLERYEYAVVNHLYPKNPEEPVCRIATRQLSFIGYGADMVVKKSENLYFAESAKRLASMSKARLQEILEKLVSNYQERAELDLIPRCWHPRDFFSEKDNQKLWNKS</sequence>
<protein>
    <submittedName>
        <fullName evidence="2">Uncharacterized protein</fullName>
    </submittedName>
</protein>
<accession>A0A7Y0L9U4</accession>
<dbReference type="Proteomes" id="UP000568664">
    <property type="component" value="Unassembled WGS sequence"/>
</dbReference>
<feature type="region of interest" description="Disordered" evidence="1">
    <location>
        <begin position="52"/>
        <end position="72"/>
    </location>
</feature>
<gene>
    <name evidence="2" type="ORF">HII17_02850</name>
</gene>
<organism evidence="2 3">
    <name type="scientific">Thalassotalea algicola</name>
    <dbReference type="NCBI Taxonomy" id="2716224"/>
    <lineage>
        <taxon>Bacteria</taxon>
        <taxon>Pseudomonadati</taxon>
        <taxon>Pseudomonadota</taxon>
        <taxon>Gammaproteobacteria</taxon>
        <taxon>Alteromonadales</taxon>
        <taxon>Colwelliaceae</taxon>
        <taxon>Thalassotalea</taxon>
    </lineage>
</organism>
<evidence type="ECO:0000313" key="3">
    <source>
        <dbReference type="Proteomes" id="UP000568664"/>
    </source>
</evidence>
<evidence type="ECO:0000256" key="1">
    <source>
        <dbReference type="SAM" id="MobiDB-lite"/>
    </source>
</evidence>
<reference evidence="2 3" key="1">
    <citation type="submission" date="2020-04" db="EMBL/GenBank/DDBJ databases">
        <title>Thalassotalea sp. M1531, isolated from the surface of marine red alga.</title>
        <authorList>
            <person name="Pang L."/>
            <person name="Lu D.-C."/>
        </authorList>
    </citation>
    <scope>NUCLEOTIDE SEQUENCE [LARGE SCALE GENOMIC DNA]</scope>
    <source>
        <strain evidence="2 3">M1531</strain>
    </source>
</reference>
<dbReference type="AlphaFoldDB" id="A0A7Y0L9U4"/>
<comment type="caution">
    <text evidence="2">The sequence shown here is derived from an EMBL/GenBank/DDBJ whole genome shotgun (WGS) entry which is preliminary data.</text>
</comment>
<dbReference type="RefSeq" id="WP_169073794.1">
    <property type="nucleotide sequence ID" value="NZ_JABBXH010000001.1"/>
</dbReference>
<evidence type="ECO:0000313" key="2">
    <source>
        <dbReference type="EMBL" id="NMP30491.1"/>
    </source>
</evidence>
<keyword evidence="3" id="KW-1185">Reference proteome</keyword>
<dbReference type="EMBL" id="JABBXH010000001">
    <property type="protein sequence ID" value="NMP30491.1"/>
    <property type="molecule type" value="Genomic_DNA"/>
</dbReference>
<name>A0A7Y0L9U4_9GAMM</name>
<proteinExistence type="predicted"/>